<protein>
    <recommendedName>
        <fullName evidence="3">Laminin N-terminal domain-containing protein</fullName>
    </recommendedName>
</protein>
<accession>S4RHA5</accession>
<reference evidence="4" key="1">
    <citation type="submission" date="2025-08" db="UniProtKB">
        <authorList>
            <consortium name="Ensembl"/>
        </authorList>
    </citation>
    <scope>IDENTIFICATION</scope>
</reference>
<evidence type="ECO:0000256" key="1">
    <source>
        <dbReference type="ARBA" id="ARBA00023157"/>
    </source>
</evidence>
<dbReference type="Pfam" id="PF00053">
    <property type="entry name" value="EGF_laminin"/>
    <property type="match status" value="1"/>
</dbReference>
<dbReference type="Gene3D" id="2.170.300.10">
    <property type="entry name" value="Tie2 ligand-binding domain superfamily"/>
    <property type="match status" value="1"/>
</dbReference>
<sequence length="202" mass="22396">PPGKAFQITYVRLRFHTSRPESFAIYKRTSPASPWQPYQFYSGTCERTFGLPSRGFLRAGDEERTALCSDEFSDISPLTGGNVAFSTLEGRPGALAFDGNDKLQQEWVTATDVRVSLRRLNTFGDEVFGDPKVLRSYYYAVSDLAVGGRCKCHGHASECGRGSDGRLVCRCQHNTTGDDCERCLPSHNSRPWAQASSDDAHE</sequence>
<dbReference type="PROSITE" id="PS00022">
    <property type="entry name" value="EGF_1"/>
    <property type="match status" value="1"/>
</dbReference>
<dbReference type="HOGENOM" id="CLU_117466_0_0_1"/>
<dbReference type="Pfam" id="PF00055">
    <property type="entry name" value="Laminin_N"/>
    <property type="match status" value="1"/>
</dbReference>
<dbReference type="SUPFAM" id="SSF57196">
    <property type="entry name" value="EGF/Laminin"/>
    <property type="match status" value="1"/>
</dbReference>
<proteinExistence type="predicted"/>
<evidence type="ECO:0000256" key="2">
    <source>
        <dbReference type="ARBA" id="ARBA00023292"/>
    </source>
</evidence>
<dbReference type="SMART" id="SM00136">
    <property type="entry name" value="LamNT"/>
    <property type="match status" value="1"/>
</dbReference>
<dbReference type="CDD" id="cd00055">
    <property type="entry name" value="EGF_Lam"/>
    <property type="match status" value="1"/>
</dbReference>
<dbReference type="STRING" id="7757.ENSPMAP00000004587"/>
<name>S4RHA5_PETMA</name>
<dbReference type="Gene3D" id="2.60.120.260">
    <property type="entry name" value="Galactose-binding domain-like"/>
    <property type="match status" value="1"/>
</dbReference>
<dbReference type="PANTHER" id="PTHR10574:SF435">
    <property type="entry name" value="LAMININ SUBUNIT GAMMA-1"/>
    <property type="match status" value="1"/>
</dbReference>
<evidence type="ECO:0000313" key="4">
    <source>
        <dbReference type="Ensembl" id="ENSPMAP00000004587.1"/>
    </source>
</evidence>
<dbReference type="GO" id="GO:0009887">
    <property type="term" value="P:animal organ morphogenesis"/>
    <property type="evidence" value="ECO:0007669"/>
    <property type="project" value="TreeGrafter"/>
</dbReference>
<dbReference type="AlphaFoldDB" id="S4RHA5"/>
<dbReference type="PANTHER" id="PTHR10574">
    <property type="entry name" value="NETRIN/LAMININ-RELATED"/>
    <property type="match status" value="1"/>
</dbReference>
<dbReference type="OMA" id="EWVTATH"/>
<feature type="domain" description="Laminin N-terminal" evidence="3">
    <location>
        <begin position="1"/>
        <end position="149"/>
    </location>
</feature>
<dbReference type="PROSITE" id="PS51117">
    <property type="entry name" value="LAMININ_NTER"/>
    <property type="match status" value="1"/>
</dbReference>
<dbReference type="GO" id="GO:0007411">
    <property type="term" value="P:axon guidance"/>
    <property type="evidence" value="ECO:0007669"/>
    <property type="project" value="TreeGrafter"/>
</dbReference>
<evidence type="ECO:0000259" key="3">
    <source>
        <dbReference type="PROSITE" id="PS51117"/>
    </source>
</evidence>
<dbReference type="InterPro" id="IPR002049">
    <property type="entry name" value="LE_dom"/>
</dbReference>
<dbReference type="InterPro" id="IPR050440">
    <property type="entry name" value="Laminin/Netrin_ECM"/>
</dbReference>
<keyword evidence="2" id="KW-0424">Laminin EGF-like domain</keyword>
<dbReference type="InterPro" id="IPR000742">
    <property type="entry name" value="EGF"/>
</dbReference>
<dbReference type="Ensembl" id="ENSPMAT00000004606.1">
    <property type="protein sequence ID" value="ENSPMAP00000004587.1"/>
    <property type="gene ID" value="ENSPMAG00000004198.1"/>
</dbReference>
<dbReference type="InterPro" id="IPR008211">
    <property type="entry name" value="Laminin_N"/>
</dbReference>
<reference evidence="4" key="2">
    <citation type="submission" date="2025-09" db="UniProtKB">
        <authorList>
            <consortium name="Ensembl"/>
        </authorList>
    </citation>
    <scope>IDENTIFICATION</scope>
</reference>
<organism evidence="4">
    <name type="scientific">Petromyzon marinus</name>
    <name type="common">Sea lamprey</name>
    <dbReference type="NCBI Taxonomy" id="7757"/>
    <lineage>
        <taxon>Eukaryota</taxon>
        <taxon>Metazoa</taxon>
        <taxon>Chordata</taxon>
        <taxon>Craniata</taxon>
        <taxon>Vertebrata</taxon>
        <taxon>Cyclostomata</taxon>
        <taxon>Hyperoartia</taxon>
        <taxon>Petromyzontiformes</taxon>
        <taxon>Petromyzontidae</taxon>
        <taxon>Petromyzon</taxon>
    </lineage>
</organism>
<dbReference type="GeneTree" id="ENSGT00940000158069"/>
<dbReference type="SMART" id="SM00180">
    <property type="entry name" value="EGF_Lam"/>
    <property type="match status" value="1"/>
</dbReference>
<keyword evidence="1" id="KW-1015">Disulfide bond</keyword>
<dbReference type="GO" id="GO:0009888">
    <property type="term" value="P:tissue development"/>
    <property type="evidence" value="ECO:0007669"/>
    <property type="project" value="TreeGrafter"/>
</dbReference>